<gene>
    <name evidence="2" type="ORF">HLA91_04055</name>
</gene>
<dbReference type="SUPFAM" id="SSF56601">
    <property type="entry name" value="beta-lactamase/transpeptidase-like"/>
    <property type="match status" value="1"/>
</dbReference>
<organism evidence="2 3">
    <name type="scientific">Brevibacterium luteolum</name>
    <dbReference type="NCBI Taxonomy" id="199591"/>
    <lineage>
        <taxon>Bacteria</taxon>
        <taxon>Bacillati</taxon>
        <taxon>Actinomycetota</taxon>
        <taxon>Actinomycetes</taxon>
        <taxon>Micrococcales</taxon>
        <taxon>Brevibacteriaceae</taxon>
        <taxon>Brevibacterium</taxon>
    </lineage>
</organism>
<protein>
    <submittedName>
        <fullName evidence="2">Beta-lactamase family protein</fullName>
    </submittedName>
</protein>
<evidence type="ECO:0000313" key="2">
    <source>
        <dbReference type="EMBL" id="NNG78550.1"/>
    </source>
</evidence>
<dbReference type="InterPro" id="IPR052907">
    <property type="entry name" value="Beta-lactamase/esterase"/>
</dbReference>
<accession>A0A849ARK2</accession>
<evidence type="ECO:0000313" key="3">
    <source>
        <dbReference type="Proteomes" id="UP000549517"/>
    </source>
</evidence>
<reference evidence="2 3" key="1">
    <citation type="submission" date="2020-05" db="EMBL/GenBank/DDBJ databases">
        <title>MicrobeNet Type strains.</title>
        <authorList>
            <person name="Nicholson A.C."/>
        </authorList>
    </citation>
    <scope>NUCLEOTIDE SEQUENCE [LARGE SCALE GENOMIC DNA]</scope>
    <source>
        <strain evidence="2 3">CCUG 46604</strain>
    </source>
</reference>
<dbReference type="PANTHER" id="PTHR43319">
    <property type="entry name" value="BETA-LACTAMASE-RELATED"/>
    <property type="match status" value="1"/>
</dbReference>
<proteinExistence type="predicted"/>
<feature type="domain" description="Beta-lactamase-related" evidence="1">
    <location>
        <begin position="14"/>
        <end position="364"/>
    </location>
</feature>
<dbReference type="PANTHER" id="PTHR43319:SF3">
    <property type="entry name" value="BETA-LACTAMASE-RELATED DOMAIN-CONTAINING PROTEIN"/>
    <property type="match status" value="1"/>
</dbReference>
<dbReference type="EMBL" id="JABEMC010000002">
    <property type="protein sequence ID" value="NNG78550.1"/>
    <property type="molecule type" value="Genomic_DNA"/>
</dbReference>
<dbReference type="Pfam" id="PF00144">
    <property type="entry name" value="Beta-lactamase"/>
    <property type="match status" value="1"/>
</dbReference>
<name>A0A849ARK2_9MICO</name>
<dbReference type="InterPro" id="IPR012338">
    <property type="entry name" value="Beta-lactam/transpept-like"/>
</dbReference>
<dbReference type="RefSeq" id="WP_170273658.1">
    <property type="nucleotide sequence ID" value="NZ_BAAAKH010000007.1"/>
</dbReference>
<dbReference type="Gene3D" id="3.40.710.10">
    <property type="entry name" value="DD-peptidase/beta-lactamase superfamily"/>
    <property type="match status" value="1"/>
</dbReference>
<comment type="caution">
    <text evidence="2">The sequence shown here is derived from an EMBL/GenBank/DDBJ whole genome shotgun (WGS) entry which is preliminary data.</text>
</comment>
<sequence length="377" mass="39861">MSPASESGSVAEVFDRHVRASGGGMAFAVCRDGELICSLAGGHTCRGGAAAPEVWTPETMAVLFSGTKGLAAAVVGMLVDDGLIDVEAPVARYWPEFAAAGKDEVPVCQLLNHTVGLPYVDPDPAGPGEQYDNRLMASRLAAQQPLWSPGTKVAYHAITYGYLLSELVWRVTGADVGELIAERIAGPHGLDIHLGLPAELEDRVAPIHQAAGYRVSTFLDDDPERRAIVDRMYAGLLLSGDSPFNTRAFHAAQQAAGGGIATAESMARFYALLLADGAILSRQTREVFTRTWSEGIDAINDRPLRFGLGFELADPIGAYGPVEAAFGHSGAGGGLHGAWPEHGIAFSFLTNEMQSEDVDTRVKDLLAALYAEITGGK</sequence>
<dbReference type="InterPro" id="IPR001466">
    <property type="entry name" value="Beta-lactam-related"/>
</dbReference>
<dbReference type="Proteomes" id="UP000549517">
    <property type="component" value="Unassembled WGS sequence"/>
</dbReference>
<dbReference type="AlphaFoldDB" id="A0A849ARK2"/>
<evidence type="ECO:0000259" key="1">
    <source>
        <dbReference type="Pfam" id="PF00144"/>
    </source>
</evidence>